<sequence length="375" mass="43299">MSRKMKIYESPWDLLPKSEAECMTGEELRWYTRTRMEASHRLLFKYQHLRPQYEPSVKDIHRLPEIDEFHFSNTCNKSVPIFITPSHKSTCCHQMLSIVLHNYVYRRWFIPYKTEISWHRFIYRSVWPKDLTPEATLSQSTVDTIISFNKAHCASIEKCQHDYNLRLAQGDSFLASEIRVPRTDFPTRRPALTDCREVCVLQPLYRALILIIFDGDYNDEDSKTVGKIPIYLVRTGIEDGLSEPISFASIADKIEGWTTNDSAGEPGIPVKTTLETAIDFVIHLEAREVAAFGFHPDTAWRPDHSIAKLYSKLTGGATLVGSTTTFVNTDKFTEWVGDGERNDSWMMTLLEDHLTRRYHYRATSALRAPPLSQRV</sequence>
<comment type="caution">
    <text evidence="1">The sequence shown here is derived from an EMBL/GenBank/DDBJ whole genome shotgun (WGS) entry which is preliminary data.</text>
</comment>
<evidence type="ECO:0000313" key="1">
    <source>
        <dbReference type="EMBL" id="PHH71582.1"/>
    </source>
</evidence>
<gene>
    <name evidence="1" type="ORF">CDD80_5129</name>
</gene>
<name>A0A2C5YW62_9HYPO</name>
<dbReference type="Proteomes" id="UP000226431">
    <property type="component" value="Unassembled WGS sequence"/>
</dbReference>
<dbReference type="EMBL" id="NJES01000496">
    <property type="protein sequence ID" value="PHH71582.1"/>
    <property type="molecule type" value="Genomic_DNA"/>
</dbReference>
<accession>A0A2C5YW62</accession>
<reference evidence="1 2" key="1">
    <citation type="submission" date="2017-06" db="EMBL/GenBank/DDBJ databases">
        <title>Ant-infecting Ophiocordyceps genomes reveal a high diversity of potential behavioral manipulation genes and a possible major role for enterotoxins.</title>
        <authorList>
            <person name="De Bekker C."/>
            <person name="Evans H.C."/>
            <person name="Brachmann A."/>
            <person name="Hughes D.P."/>
        </authorList>
    </citation>
    <scope>NUCLEOTIDE SEQUENCE [LARGE SCALE GENOMIC DNA]</scope>
    <source>
        <strain evidence="1 2">Map16</strain>
    </source>
</reference>
<dbReference type="AlphaFoldDB" id="A0A2C5YW62"/>
<evidence type="ECO:0000313" key="2">
    <source>
        <dbReference type="Proteomes" id="UP000226431"/>
    </source>
</evidence>
<organism evidence="1 2">
    <name type="scientific">Ophiocordyceps camponoti-rufipedis</name>
    <dbReference type="NCBI Taxonomy" id="2004952"/>
    <lineage>
        <taxon>Eukaryota</taxon>
        <taxon>Fungi</taxon>
        <taxon>Dikarya</taxon>
        <taxon>Ascomycota</taxon>
        <taxon>Pezizomycotina</taxon>
        <taxon>Sordariomycetes</taxon>
        <taxon>Hypocreomycetidae</taxon>
        <taxon>Hypocreales</taxon>
        <taxon>Ophiocordycipitaceae</taxon>
        <taxon>Ophiocordyceps</taxon>
    </lineage>
</organism>
<protein>
    <submittedName>
        <fullName evidence="1">Uncharacterized protein</fullName>
    </submittedName>
</protein>
<keyword evidence="2" id="KW-1185">Reference proteome</keyword>
<proteinExistence type="predicted"/>
<dbReference type="OrthoDB" id="3513679at2759"/>